<proteinExistence type="predicted"/>
<feature type="transmembrane region" description="Helical" evidence="4">
    <location>
        <begin position="342"/>
        <end position="362"/>
    </location>
</feature>
<feature type="transmembrane region" description="Helical" evidence="4">
    <location>
        <begin position="206"/>
        <end position="229"/>
    </location>
</feature>
<keyword evidence="1" id="KW-0677">Repeat</keyword>
<dbReference type="PANTHER" id="PTHR44227:SF3">
    <property type="entry name" value="PROTEIN O-MANNOSYL-TRANSFERASE TMTC4"/>
    <property type="match status" value="1"/>
</dbReference>
<keyword evidence="6" id="KW-1185">Reference proteome</keyword>
<dbReference type="InterPro" id="IPR011990">
    <property type="entry name" value="TPR-like_helical_dom_sf"/>
</dbReference>
<protein>
    <submittedName>
        <fullName evidence="5">Tetratricopeptide repeat protein</fullName>
    </submittedName>
</protein>
<gene>
    <name evidence="5" type="ORF">Mal4_19170</name>
</gene>
<evidence type="ECO:0000313" key="5">
    <source>
        <dbReference type="EMBL" id="QDU37602.1"/>
    </source>
</evidence>
<feature type="transmembrane region" description="Helical" evidence="4">
    <location>
        <begin position="15"/>
        <end position="34"/>
    </location>
</feature>
<keyword evidence="4" id="KW-0472">Membrane</keyword>
<sequence>MTVGMQLKPSTDGTLGSPVFFLILLVLAVVIAYANSVGNGFVWLDRTEIVEGGYRILSKEDARSVWVTSLDEYQFRNHGGVRAGSGYWRPVYALSITADWALFGNNPFWYHLENVLLHGLCCVSLFLLGLRLLPQTRDAVPIAGLATLLFAVHPLGTQSVTWISGRKDLLCSLFGVWSLLAGLYGLQSRRPGVRCSGVAASLTFWLLAAGCKELALVVPAIATTVVVAGRGSDRLPFFREGLVWLAVLWCGAGGLWLFRASIGLTGLNAAWPSDSLATNLLTLSALWWHFVLRVFWPFPPMLSDRWMLVDGSAPAAAWLLALAIPLIVLLCGWWIWKRRAPALALAWYLIWMLPASGLVPLRHWRAERYLYPASWGLLLLAVWLSWRWIARNRLWMPRLVAGVWVLAAGGLATATVLENRYWKDDLTLFAHAVEQDPLYAEGQTALAAAWLEEGEAEAAVRHSALADRARQQPGSLSYCSPLILHANWGHALYQLGRIDEAQQQFGQALRVQPDNALMHYQLGVCVVAQDTSTEGLQRARDHFRKAVENDPKHAPSIGNLGFVELQLGNLHASVTILQPLIDVKAATSTDLRNYASAQLAIALQSRESSASAAAASLERAGAAFETLVSGGDATAQDWAKLAWVRLLSGDRARAEAALEEGRGLDPDDSLVRLIGAKLRAARR</sequence>
<evidence type="ECO:0000313" key="6">
    <source>
        <dbReference type="Proteomes" id="UP000320496"/>
    </source>
</evidence>
<dbReference type="AlphaFoldDB" id="A0A517Z539"/>
<dbReference type="Pfam" id="PF13432">
    <property type="entry name" value="TPR_16"/>
    <property type="match status" value="1"/>
</dbReference>
<feature type="transmembrane region" description="Helical" evidence="4">
    <location>
        <begin position="317"/>
        <end position="336"/>
    </location>
</feature>
<dbReference type="Gene3D" id="1.25.40.10">
    <property type="entry name" value="Tetratricopeptide repeat domain"/>
    <property type="match status" value="2"/>
</dbReference>
<evidence type="ECO:0000256" key="1">
    <source>
        <dbReference type="ARBA" id="ARBA00022737"/>
    </source>
</evidence>
<dbReference type="KEGG" id="mri:Mal4_19170"/>
<reference evidence="5 6" key="1">
    <citation type="submission" date="2019-02" db="EMBL/GenBank/DDBJ databases">
        <title>Deep-cultivation of Planctomycetes and their phenomic and genomic characterization uncovers novel biology.</title>
        <authorList>
            <person name="Wiegand S."/>
            <person name="Jogler M."/>
            <person name="Boedeker C."/>
            <person name="Pinto D."/>
            <person name="Vollmers J."/>
            <person name="Rivas-Marin E."/>
            <person name="Kohn T."/>
            <person name="Peeters S.H."/>
            <person name="Heuer A."/>
            <person name="Rast P."/>
            <person name="Oberbeckmann S."/>
            <person name="Bunk B."/>
            <person name="Jeske O."/>
            <person name="Meyerdierks A."/>
            <person name="Storesund J.E."/>
            <person name="Kallscheuer N."/>
            <person name="Luecker S."/>
            <person name="Lage O.M."/>
            <person name="Pohl T."/>
            <person name="Merkel B.J."/>
            <person name="Hornburger P."/>
            <person name="Mueller R.-W."/>
            <person name="Bruemmer F."/>
            <person name="Labrenz M."/>
            <person name="Spormann A.M."/>
            <person name="Op den Camp H."/>
            <person name="Overmann J."/>
            <person name="Amann R."/>
            <person name="Jetten M.S.M."/>
            <person name="Mascher T."/>
            <person name="Medema M.H."/>
            <person name="Devos D.P."/>
            <person name="Kaster A.-K."/>
            <person name="Ovreas L."/>
            <person name="Rohde M."/>
            <person name="Galperin M.Y."/>
            <person name="Jogler C."/>
        </authorList>
    </citation>
    <scope>NUCLEOTIDE SEQUENCE [LARGE SCALE GENOMIC DNA]</scope>
    <source>
        <strain evidence="5 6">Mal4</strain>
    </source>
</reference>
<feature type="transmembrane region" description="Helical" evidence="4">
    <location>
        <begin position="276"/>
        <end position="296"/>
    </location>
</feature>
<feature type="transmembrane region" description="Helical" evidence="4">
    <location>
        <begin position="169"/>
        <end position="186"/>
    </location>
</feature>
<evidence type="ECO:0000256" key="3">
    <source>
        <dbReference type="PROSITE-ProRule" id="PRU00339"/>
    </source>
</evidence>
<dbReference type="SMART" id="SM00028">
    <property type="entry name" value="TPR"/>
    <property type="match status" value="3"/>
</dbReference>
<keyword evidence="4" id="KW-1133">Transmembrane helix</keyword>
<keyword evidence="4" id="KW-0812">Transmembrane</keyword>
<dbReference type="EMBL" id="CP036275">
    <property type="protein sequence ID" value="QDU37602.1"/>
    <property type="molecule type" value="Genomic_DNA"/>
</dbReference>
<dbReference type="InterPro" id="IPR052346">
    <property type="entry name" value="O-mannosyl-transferase_TMTC"/>
</dbReference>
<feature type="transmembrane region" description="Helical" evidence="4">
    <location>
        <begin position="395"/>
        <end position="417"/>
    </location>
</feature>
<dbReference type="InterPro" id="IPR019734">
    <property type="entry name" value="TPR_rpt"/>
</dbReference>
<dbReference type="OrthoDB" id="232771at2"/>
<feature type="transmembrane region" description="Helical" evidence="4">
    <location>
        <begin position="139"/>
        <end position="157"/>
    </location>
</feature>
<evidence type="ECO:0000256" key="4">
    <source>
        <dbReference type="SAM" id="Phobius"/>
    </source>
</evidence>
<dbReference type="Proteomes" id="UP000320496">
    <property type="component" value="Chromosome"/>
</dbReference>
<dbReference type="SUPFAM" id="SSF48452">
    <property type="entry name" value="TPR-like"/>
    <property type="match status" value="1"/>
</dbReference>
<dbReference type="PANTHER" id="PTHR44227">
    <property type="match status" value="1"/>
</dbReference>
<accession>A0A517Z539</accession>
<feature type="transmembrane region" description="Helical" evidence="4">
    <location>
        <begin position="241"/>
        <end position="264"/>
    </location>
</feature>
<feature type="repeat" description="TPR" evidence="3">
    <location>
        <begin position="482"/>
        <end position="515"/>
    </location>
</feature>
<feature type="transmembrane region" description="Helical" evidence="4">
    <location>
        <begin position="369"/>
        <end position="389"/>
    </location>
</feature>
<evidence type="ECO:0000256" key="2">
    <source>
        <dbReference type="ARBA" id="ARBA00022803"/>
    </source>
</evidence>
<name>A0A517Z539_9PLAN</name>
<feature type="transmembrane region" description="Helical" evidence="4">
    <location>
        <begin position="115"/>
        <end position="133"/>
    </location>
</feature>
<keyword evidence="2 3" id="KW-0802">TPR repeat</keyword>
<organism evidence="5 6">
    <name type="scientific">Maioricimonas rarisocia</name>
    <dbReference type="NCBI Taxonomy" id="2528026"/>
    <lineage>
        <taxon>Bacteria</taxon>
        <taxon>Pseudomonadati</taxon>
        <taxon>Planctomycetota</taxon>
        <taxon>Planctomycetia</taxon>
        <taxon>Planctomycetales</taxon>
        <taxon>Planctomycetaceae</taxon>
        <taxon>Maioricimonas</taxon>
    </lineage>
</organism>
<dbReference type="PROSITE" id="PS50005">
    <property type="entry name" value="TPR"/>
    <property type="match status" value="1"/>
</dbReference>